<evidence type="ECO:0000256" key="3">
    <source>
        <dbReference type="ARBA" id="ARBA00022884"/>
    </source>
</evidence>
<dbReference type="NCBIfam" id="NF001109">
    <property type="entry name" value="PRK00136.1"/>
    <property type="match status" value="1"/>
</dbReference>
<dbReference type="GO" id="GO:0003735">
    <property type="term" value="F:structural constituent of ribosome"/>
    <property type="evidence" value="ECO:0007669"/>
    <property type="project" value="InterPro"/>
</dbReference>
<sequence>MSMSDPIADMLTRLRNACKAKFNTVDIPNSNIKTEIARILKSEGFIKHYKVIPDDKQGQLRIYVKYDKKDSVITGIQRISKPSRRVYTKSKEIEPVLNGLGIAIYSTSKGIMTDKQAKKENAGGEYLCKVW</sequence>
<evidence type="ECO:0000256" key="6">
    <source>
        <dbReference type="ARBA" id="ARBA00035258"/>
    </source>
</evidence>
<protein>
    <recommendedName>
        <fullName evidence="6 8">Small ribosomal subunit protein uS8</fullName>
    </recommendedName>
</protein>
<dbReference type="Gene3D" id="3.30.1490.10">
    <property type="match status" value="1"/>
</dbReference>
<evidence type="ECO:0000256" key="8">
    <source>
        <dbReference type="HAMAP-Rule" id="MF_01302"/>
    </source>
</evidence>
<comment type="function">
    <text evidence="8">One of the primary rRNA binding proteins, it binds directly to 16S rRNA central domain where it helps coordinate assembly of the platform of the 30S subunit.</text>
</comment>
<comment type="subunit">
    <text evidence="7 8">Part of the 30S ribosomal subunit. Contacts proteins S5 and S12.</text>
</comment>
<dbReference type="InterPro" id="IPR000630">
    <property type="entry name" value="Ribosomal_uS8"/>
</dbReference>
<evidence type="ECO:0000313" key="9">
    <source>
        <dbReference type="EMBL" id="ETR74479.1"/>
    </source>
</evidence>
<name>A0A1V1PHV4_9BACT</name>
<dbReference type="GO" id="GO:0006412">
    <property type="term" value="P:translation"/>
    <property type="evidence" value="ECO:0007669"/>
    <property type="project" value="UniProtKB-UniRule"/>
</dbReference>
<dbReference type="InterPro" id="IPR035987">
    <property type="entry name" value="Ribosomal_uS8_sf"/>
</dbReference>
<dbReference type="SUPFAM" id="SSF56047">
    <property type="entry name" value="Ribosomal protein S8"/>
    <property type="match status" value="1"/>
</dbReference>
<evidence type="ECO:0000256" key="4">
    <source>
        <dbReference type="ARBA" id="ARBA00022980"/>
    </source>
</evidence>
<keyword evidence="3 8" id="KW-0694">RNA-binding</keyword>
<dbReference type="AlphaFoldDB" id="A0A1V1PHV4"/>
<keyword evidence="2 8" id="KW-0699">rRNA-binding</keyword>
<evidence type="ECO:0000313" key="10">
    <source>
        <dbReference type="Proteomes" id="UP000189670"/>
    </source>
</evidence>
<gene>
    <name evidence="8 9" type="primary">rpsH</name>
    <name evidence="9" type="ORF">OMM_06294</name>
</gene>
<dbReference type="GO" id="GO:1990904">
    <property type="term" value="C:ribonucleoprotein complex"/>
    <property type="evidence" value="ECO:0007669"/>
    <property type="project" value="UniProtKB-KW"/>
</dbReference>
<dbReference type="PANTHER" id="PTHR11758">
    <property type="entry name" value="40S RIBOSOMAL PROTEIN S15A"/>
    <property type="match status" value="1"/>
</dbReference>
<accession>A0A1V1PHV4</accession>
<reference evidence="10" key="1">
    <citation type="submission" date="2012-11" db="EMBL/GenBank/DDBJ databases">
        <authorList>
            <person name="Lucero-Rivera Y.E."/>
            <person name="Tovar-Ramirez D."/>
        </authorList>
    </citation>
    <scope>NUCLEOTIDE SEQUENCE [LARGE SCALE GENOMIC DNA]</scope>
    <source>
        <strain evidence="10">Araruama</strain>
    </source>
</reference>
<dbReference type="HAMAP" id="MF_01302_B">
    <property type="entry name" value="Ribosomal_uS8_B"/>
    <property type="match status" value="1"/>
</dbReference>
<dbReference type="Pfam" id="PF00410">
    <property type="entry name" value="Ribosomal_S8"/>
    <property type="match status" value="1"/>
</dbReference>
<keyword evidence="5 8" id="KW-0687">Ribonucleoprotein</keyword>
<comment type="caution">
    <text evidence="9">The sequence shown here is derived from an EMBL/GenBank/DDBJ whole genome shotgun (WGS) entry which is preliminary data.</text>
</comment>
<keyword evidence="4 8" id="KW-0689">Ribosomal protein</keyword>
<comment type="similarity">
    <text evidence="1 8">Belongs to the universal ribosomal protein uS8 family.</text>
</comment>
<organism evidence="9 10">
    <name type="scientific">Candidatus Magnetoglobus multicellularis str. Araruama</name>
    <dbReference type="NCBI Taxonomy" id="890399"/>
    <lineage>
        <taxon>Bacteria</taxon>
        <taxon>Pseudomonadati</taxon>
        <taxon>Thermodesulfobacteriota</taxon>
        <taxon>Desulfobacteria</taxon>
        <taxon>Desulfobacterales</taxon>
        <taxon>Desulfobacteraceae</taxon>
        <taxon>Candidatus Magnetoglobus</taxon>
    </lineage>
</organism>
<dbReference type="FunFam" id="3.30.1490.10:FF:000001">
    <property type="entry name" value="30S ribosomal protein S8"/>
    <property type="match status" value="1"/>
</dbReference>
<dbReference type="GO" id="GO:0005737">
    <property type="term" value="C:cytoplasm"/>
    <property type="evidence" value="ECO:0007669"/>
    <property type="project" value="UniProtKB-ARBA"/>
</dbReference>
<evidence type="ECO:0000256" key="5">
    <source>
        <dbReference type="ARBA" id="ARBA00023274"/>
    </source>
</evidence>
<dbReference type="GO" id="GO:0019843">
    <property type="term" value="F:rRNA binding"/>
    <property type="evidence" value="ECO:0007669"/>
    <property type="project" value="UniProtKB-UniRule"/>
</dbReference>
<evidence type="ECO:0000256" key="2">
    <source>
        <dbReference type="ARBA" id="ARBA00022730"/>
    </source>
</evidence>
<evidence type="ECO:0000256" key="7">
    <source>
        <dbReference type="ARBA" id="ARBA00046740"/>
    </source>
</evidence>
<proteinExistence type="inferred from homology"/>
<dbReference type="GO" id="GO:0005840">
    <property type="term" value="C:ribosome"/>
    <property type="evidence" value="ECO:0007669"/>
    <property type="project" value="UniProtKB-KW"/>
</dbReference>
<dbReference type="Gene3D" id="3.30.1370.30">
    <property type="match status" value="1"/>
</dbReference>
<evidence type="ECO:0000256" key="1">
    <source>
        <dbReference type="ARBA" id="ARBA00006471"/>
    </source>
</evidence>
<dbReference type="Proteomes" id="UP000189670">
    <property type="component" value="Unassembled WGS sequence"/>
</dbReference>
<dbReference type="EMBL" id="ATBP01000006">
    <property type="protein sequence ID" value="ETR74479.1"/>
    <property type="molecule type" value="Genomic_DNA"/>
</dbReference>
<dbReference type="FunFam" id="3.30.1370.30:FF:000002">
    <property type="entry name" value="30S ribosomal protein S8"/>
    <property type="match status" value="1"/>
</dbReference>